<dbReference type="SUPFAM" id="SSF51294">
    <property type="entry name" value="Hedgehog/intein (Hint) domain"/>
    <property type="match status" value="1"/>
</dbReference>
<accession>A0ABT1W346</accession>
<reference evidence="2 3" key="1">
    <citation type="submission" date="2022-06" db="EMBL/GenBank/DDBJ databases">
        <title>Endosaccharibacter gen. nov., sp. nov., endophytic bacteria isolated from sugarcane.</title>
        <authorList>
            <person name="Pitiwittayakul N."/>
            <person name="Yukphan P."/>
            <person name="Charoenyingcharoen P."/>
            <person name="Tanasupawat S."/>
        </authorList>
    </citation>
    <scope>NUCLEOTIDE SEQUENCE [LARGE SCALE GENOMIC DNA]</scope>
    <source>
        <strain evidence="2 3">KSS8</strain>
    </source>
</reference>
<evidence type="ECO:0000313" key="2">
    <source>
        <dbReference type="EMBL" id="MCQ8277288.1"/>
    </source>
</evidence>
<dbReference type="InterPro" id="IPR028992">
    <property type="entry name" value="Hedgehog/Intein_dom"/>
</dbReference>
<evidence type="ECO:0000259" key="1">
    <source>
        <dbReference type="Pfam" id="PF13403"/>
    </source>
</evidence>
<dbReference type="RefSeq" id="WP_422862720.1">
    <property type="nucleotide sequence ID" value="NZ_JAMSKV010000001.1"/>
</dbReference>
<dbReference type="EMBL" id="JAMSKV010000001">
    <property type="protein sequence ID" value="MCQ8277288.1"/>
    <property type="molecule type" value="Genomic_DNA"/>
</dbReference>
<dbReference type="Proteomes" id="UP001524587">
    <property type="component" value="Unassembled WGS sequence"/>
</dbReference>
<evidence type="ECO:0000313" key="3">
    <source>
        <dbReference type="Proteomes" id="UP001524587"/>
    </source>
</evidence>
<feature type="domain" description="Hedgehog/Intein (Hint)" evidence="1">
    <location>
        <begin position="16"/>
        <end position="43"/>
    </location>
</feature>
<sequence>MSDFFGVVTVSFSSVCCFAAGTMIETVSGPRAVETLAEGDQLWAFGAASLVLSGEIRRLEIGLVAVAPTRRIAVAA</sequence>
<proteinExistence type="predicted"/>
<keyword evidence="3" id="KW-1185">Reference proteome</keyword>
<dbReference type="InterPro" id="IPR036844">
    <property type="entry name" value="Hint_dom_sf"/>
</dbReference>
<gene>
    <name evidence="2" type="ORF">NFI95_02340</name>
</gene>
<protein>
    <submittedName>
        <fullName evidence="2">Hint domain-containing protein</fullName>
    </submittedName>
</protein>
<organism evidence="2 3">
    <name type="scientific">Endosaccharibacter trunci</name>
    <dbReference type="NCBI Taxonomy" id="2812733"/>
    <lineage>
        <taxon>Bacteria</taxon>
        <taxon>Pseudomonadati</taxon>
        <taxon>Pseudomonadota</taxon>
        <taxon>Alphaproteobacteria</taxon>
        <taxon>Acetobacterales</taxon>
        <taxon>Acetobacteraceae</taxon>
        <taxon>Endosaccharibacter</taxon>
    </lineage>
</organism>
<dbReference type="Pfam" id="PF13403">
    <property type="entry name" value="Hint_2"/>
    <property type="match status" value="1"/>
</dbReference>
<comment type="caution">
    <text evidence="2">The sequence shown here is derived from an EMBL/GenBank/DDBJ whole genome shotgun (WGS) entry which is preliminary data.</text>
</comment>
<name>A0ABT1W346_9PROT</name>